<dbReference type="PANTHER" id="PTHR12128:SF66">
    <property type="entry name" value="4-HYDROXY-2-OXOGLUTARATE ALDOLASE, MITOCHONDRIAL"/>
    <property type="match status" value="1"/>
</dbReference>
<dbReference type="InterPro" id="IPR002220">
    <property type="entry name" value="DapA-like"/>
</dbReference>
<organism evidence="4 5">
    <name type="scientific">Penaeus vannamei</name>
    <name type="common">Whiteleg shrimp</name>
    <name type="synonym">Litopenaeus vannamei</name>
    <dbReference type="NCBI Taxonomy" id="6689"/>
    <lineage>
        <taxon>Eukaryota</taxon>
        <taxon>Metazoa</taxon>
        <taxon>Ecdysozoa</taxon>
        <taxon>Arthropoda</taxon>
        <taxon>Crustacea</taxon>
        <taxon>Multicrustacea</taxon>
        <taxon>Malacostraca</taxon>
        <taxon>Eumalacostraca</taxon>
        <taxon>Eucarida</taxon>
        <taxon>Decapoda</taxon>
        <taxon>Dendrobranchiata</taxon>
        <taxon>Penaeoidea</taxon>
        <taxon>Penaeidae</taxon>
        <taxon>Penaeus</taxon>
    </lineage>
</organism>
<dbReference type="EMBL" id="QCYY01002902">
    <property type="protein sequence ID" value="ROT66688.1"/>
    <property type="molecule type" value="Genomic_DNA"/>
</dbReference>
<reference evidence="4 5" key="2">
    <citation type="submission" date="2019-01" db="EMBL/GenBank/DDBJ databases">
        <title>The decoding of complex shrimp genome reveals the adaptation for benthos swimmer, frequently molting mechanism and breeding impact on genome.</title>
        <authorList>
            <person name="Sun Y."/>
            <person name="Gao Y."/>
            <person name="Yu Y."/>
        </authorList>
    </citation>
    <scope>NUCLEOTIDE SEQUENCE [LARGE SCALE GENOMIC DNA]</scope>
    <source>
        <tissue evidence="4">Muscle</tissue>
    </source>
</reference>
<dbReference type="SUPFAM" id="SSF51569">
    <property type="entry name" value="Aldolase"/>
    <property type="match status" value="1"/>
</dbReference>
<comment type="subunit">
    <text evidence="1">Homotetramer.</text>
</comment>
<reference evidence="4 5" key="1">
    <citation type="submission" date="2018-04" db="EMBL/GenBank/DDBJ databases">
        <authorList>
            <person name="Zhang X."/>
            <person name="Yuan J."/>
            <person name="Li F."/>
            <person name="Xiang J."/>
        </authorList>
    </citation>
    <scope>NUCLEOTIDE SEQUENCE [LARGE SCALE GENOMIC DNA]</scope>
    <source>
        <tissue evidence="4">Muscle</tissue>
    </source>
</reference>
<evidence type="ECO:0000256" key="2">
    <source>
        <dbReference type="ARBA" id="ARBA00023239"/>
    </source>
</evidence>
<evidence type="ECO:0000256" key="1">
    <source>
        <dbReference type="ARBA" id="ARBA00011881"/>
    </source>
</evidence>
<dbReference type="PANTHER" id="PTHR12128">
    <property type="entry name" value="DIHYDRODIPICOLINATE SYNTHASE"/>
    <property type="match status" value="1"/>
</dbReference>
<sequence length="180" mass="19477">MAHIAKGLTIRICQLTALRVCQRRSLSLSVPRGAAVAPSKRVDLGGVFPPMPTPFNPDESVNYDKFATNIEAWNKAPFKGLVVQGSNGEYVYLSTEERIDLVKCVRDSLPRDSGKIILAGSGCESTRATIEMSRGFMGMPGGRGLLRGRGFPPSMRGAPLLRGPQRARRSRPGSFSRGGM</sequence>
<name>A0A3R7MPB2_PENVA</name>
<dbReference type="GO" id="GO:0008840">
    <property type="term" value="F:4-hydroxy-tetrahydrodipicolinate synthase activity"/>
    <property type="evidence" value="ECO:0007669"/>
    <property type="project" value="TreeGrafter"/>
</dbReference>
<feature type="region of interest" description="Disordered" evidence="3">
    <location>
        <begin position="149"/>
        <end position="180"/>
    </location>
</feature>
<dbReference type="InterPro" id="IPR013785">
    <property type="entry name" value="Aldolase_TIM"/>
</dbReference>
<dbReference type="Gene3D" id="3.20.20.70">
    <property type="entry name" value="Aldolase class I"/>
    <property type="match status" value="1"/>
</dbReference>
<dbReference type="PRINTS" id="PR00146">
    <property type="entry name" value="DHPICSNTHASE"/>
</dbReference>
<dbReference type="STRING" id="6689.A0A3R7MPB2"/>
<evidence type="ECO:0000313" key="4">
    <source>
        <dbReference type="EMBL" id="ROT66688.1"/>
    </source>
</evidence>
<proteinExistence type="predicted"/>
<dbReference type="Pfam" id="PF00701">
    <property type="entry name" value="DHDPS"/>
    <property type="match status" value="1"/>
</dbReference>
<gene>
    <name evidence="4" type="ORF">C7M84_015268</name>
</gene>
<comment type="caution">
    <text evidence="4">The sequence shown here is derived from an EMBL/GenBank/DDBJ whole genome shotgun (WGS) entry which is preliminary data.</text>
</comment>
<accession>A0A3R7MPB2</accession>
<dbReference type="OrthoDB" id="191315at2759"/>
<dbReference type="GO" id="GO:0008700">
    <property type="term" value="F:(R,S)-4-hydroxy-2-oxoglutarate aldolase activity"/>
    <property type="evidence" value="ECO:0007669"/>
    <property type="project" value="TreeGrafter"/>
</dbReference>
<protein>
    <submittedName>
        <fullName evidence="4">Putative 4-hydroxy-2-oxoglutarate aldolase, mitochondrial isoform X2</fullName>
    </submittedName>
</protein>
<evidence type="ECO:0000256" key="3">
    <source>
        <dbReference type="SAM" id="MobiDB-lite"/>
    </source>
</evidence>
<keyword evidence="2" id="KW-0456">Lyase</keyword>
<evidence type="ECO:0000313" key="5">
    <source>
        <dbReference type="Proteomes" id="UP000283509"/>
    </source>
</evidence>
<keyword evidence="5" id="KW-1185">Reference proteome</keyword>
<dbReference type="AlphaFoldDB" id="A0A3R7MPB2"/>
<dbReference type="GO" id="GO:0009436">
    <property type="term" value="P:glyoxylate catabolic process"/>
    <property type="evidence" value="ECO:0007669"/>
    <property type="project" value="TreeGrafter"/>
</dbReference>
<dbReference type="Proteomes" id="UP000283509">
    <property type="component" value="Unassembled WGS sequence"/>
</dbReference>
<dbReference type="GO" id="GO:0005739">
    <property type="term" value="C:mitochondrion"/>
    <property type="evidence" value="ECO:0007669"/>
    <property type="project" value="TreeGrafter"/>
</dbReference>
<dbReference type="CDD" id="cd00408">
    <property type="entry name" value="DHDPS-like"/>
    <property type="match status" value="1"/>
</dbReference>